<name>A0A953HUC7_9BACT</name>
<sequence>MVKQYEVYWVDLTPTLGSEINKIRPCIVISPNTSNSWLNTVLVAPITSTIRRFPMRLQITLTGRKAQICLDQIRCVDKLRLGRKMDVLNQKGILALKSLLQKYLID</sequence>
<dbReference type="SUPFAM" id="SSF50118">
    <property type="entry name" value="Cell growth inhibitor/plasmid maintenance toxic component"/>
    <property type="match status" value="1"/>
</dbReference>
<dbReference type="GO" id="GO:0006402">
    <property type="term" value="P:mRNA catabolic process"/>
    <property type="evidence" value="ECO:0007669"/>
    <property type="project" value="TreeGrafter"/>
</dbReference>
<dbReference type="PANTHER" id="PTHR33988:SF2">
    <property type="entry name" value="ENDORIBONUCLEASE MAZF"/>
    <property type="match status" value="1"/>
</dbReference>
<evidence type="ECO:0000313" key="2">
    <source>
        <dbReference type="Proteomes" id="UP000753961"/>
    </source>
</evidence>
<dbReference type="EMBL" id="JAHVHU010000007">
    <property type="protein sequence ID" value="MBY5958038.1"/>
    <property type="molecule type" value="Genomic_DNA"/>
</dbReference>
<dbReference type="Pfam" id="PF02452">
    <property type="entry name" value="PemK_toxin"/>
    <property type="match status" value="1"/>
</dbReference>
<dbReference type="InterPro" id="IPR003477">
    <property type="entry name" value="PemK-like"/>
</dbReference>
<dbReference type="GO" id="GO:0004521">
    <property type="term" value="F:RNA endonuclease activity"/>
    <property type="evidence" value="ECO:0007669"/>
    <property type="project" value="TreeGrafter"/>
</dbReference>
<evidence type="ECO:0000313" key="1">
    <source>
        <dbReference type="EMBL" id="MBY5958038.1"/>
    </source>
</evidence>
<reference evidence="1" key="1">
    <citation type="submission" date="2021-06" db="EMBL/GenBank/DDBJ databases">
        <title>44 bacteria genomes isolated from Dapeng, Shenzhen.</title>
        <authorList>
            <person name="Zheng W."/>
            <person name="Yu S."/>
            <person name="Huang Y."/>
        </authorList>
    </citation>
    <scope>NUCLEOTIDE SEQUENCE</scope>
    <source>
        <strain evidence="1">DP5N28-2</strain>
    </source>
</reference>
<dbReference type="AlphaFoldDB" id="A0A953HUC7"/>
<dbReference type="Gene3D" id="2.30.30.110">
    <property type="match status" value="1"/>
</dbReference>
<dbReference type="InterPro" id="IPR011067">
    <property type="entry name" value="Plasmid_toxin/cell-grow_inhib"/>
</dbReference>
<dbReference type="PANTHER" id="PTHR33988">
    <property type="entry name" value="ENDORIBONUCLEASE MAZF-RELATED"/>
    <property type="match status" value="1"/>
</dbReference>
<dbReference type="GO" id="GO:0003677">
    <property type="term" value="F:DNA binding"/>
    <property type="evidence" value="ECO:0007669"/>
    <property type="project" value="InterPro"/>
</dbReference>
<comment type="caution">
    <text evidence="1">The sequence shown here is derived from an EMBL/GenBank/DDBJ whole genome shotgun (WGS) entry which is preliminary data.</text>
</comment>
<proteinExistence type="predicted"/>
<organism evidence="1 2">
    <name type="scientific">Membranihabitans marinus</name>
    <dbReference type="NCBI Taxonomy" id="1227546"/>
    <lineage>
        <taxon>Bacteria</taxon>
        <taxon>Pseudomonadati</taxon>
        <taxon>Bacteroidota</taxon>
        <taxon>Saprospiria</taxon>
        <taxon>Saprospirales</taxon>
        <taxon>Saprospiraceae</taxon>
        <taxon>Membranihabitans</taxon>
    </lineage>
</organism>
<accession>A0A953HUC7</accession>
<protein>
    <submittedName>
        <fullName evidence="1">Type II toxin-antitoxin system PemK/MazF family toxin</fullName>
    </submittedName>
</protein>
<gene>
    <name evidence="1" type="ORF">KUV50_07850</name>
</gene>
<dbReference type="GO" id="GO:0016075">
    <property type="term" value="P:rRNA catabolic process"/>
    <property type="evidence" value="ECO:0007669"/>
    <property type="project" value="TreeGrafter"/>
</dbReference>
<keyword evidence="2" id="KW-1185">Reference proteome</keyword>
<dbReference type="Proteomes" id="UP000753961">
    <property type="component" value="Unassembled WGS sequence"/>
</dbReference>